<dbReference type="GO" id="GO:0005737">
    <property type="term" value="C:cytoplasm"/>
    <property type="evidence" value="ECO:0007669"/>
    <property type="project" value="UniProtKB-SubCell"/>
</dbReference>
<sequence>MVELNCETDFVGRNEAFIQLAKDVALHVYAAKPKYLRREDVPAEALEAPDVTSPEQYYEDYVLLDQPFVRNPSQTISQMLTETIAKTRENIVIGRYVRFEIGA</sequence>
<evidence type="ECO:0000256" key="3">
    <source>
        <dbReference type="HAMAP-Rule" id="MF_00050"/>
    </source>
</evidence>
<accession>A0A6J4NQ34</accession>
<dbReference type="EMBL" id="CADCTR010003240">
    <property type="protein sequence ID" value="CAA9389359.1"/>
    <property type="molecule type" value="Genomic_DNA"/>
</dbReference>
<dbReference type="Pfam" id="PF00889">
    <property type="entry name" value="EF_TS"/>
    <property type="match status" value="2"/>
</dbReference>
<keyword evidence="1 3" id="KW-0251">Elongation factor</keyword>
<gene>
    <name evidence="3" type="primary">tsf</name>
    <name evidence="5" type="ORF">AVDCRST_MAG93-9645</name>
</gene>
<proteinExistence type="inferred from homology"/>
<dbReference type="Gene3D" id="3.30.479.20">
    <property type="entry name" value="Elongation factor Ts, dimerisation domain"/>
    <property type="match status" value="2"/>
</dbReference>
<dbReference type="SUPFAM" id="SSF54713">
    <property type="entry name" value="Elongation factor Ts (EF-Ts), dimerisation domain"/>
    <property type="match status" value="1"/>
</dbReference>
<name>A0A6J4NQ34_9CHLR</name>
<feature type="domain" description="Translation elongation factor EFTs/EF1B dimerisation" evidence="4">
    <location>
        <begin position="56"/>
        <end position="102"/>
    </location>
</feature>
<dbReference type="InterPro" id="IPR014039">
    <property type="entry name" value="Transl_elong_EFTs/EF1B_dimer"/>
</dbReference>
<evidence type="ECO:0000259" key="4">
    <source>
        <dbReference type="Pfam" id="PF00889"/>
    </source>
</evidence>
<dbReference type="PANTHER" id="PTHR11741">
    <property type="entry name" value="ELONGATION FACTOR TS"/>
    <property type="match status" value="1"/>
</dbReference>
<reference evidence="5" key="1">
    <citation type="submission" date="2020-02" db="EMBL/GenBank/DDBJ databases">
        <authorList>
            <person name="Meier V. D."/>
        </authorList>
    </citation>
    <scope>NUCLEOTIDE SEQUENCE</scope>
    <source>
        <strain evidence="5">AVDCRST_MAG93</strain>
    </source>
</reference>
<dbReference type="HAMAP" id="MF_00050">
    <property type="entry name" value="EF_Ts"/>
    <property type="match status" value="1"/>
</dbReference>
<dbReference type="Gene3D" id="1.10.286.20">
    <property type="match status" value="1"/>
</dbReference>
<comment type="similarity">
    <text evidence="3">Belongs to the EF-Ts family.</text>
</comment>
<organism evidence="5">
    <name type="scientific">uncultured Chloroflexia bacterium</name>
    <dbReference type="NCBI Taxonomy" id="1672391"/>
    <lineage>
        <taxon>Bacteria</taxon>
        <taxon>Bacillati</taxon>
        <taxon>Chloroflexota</taxon>
        <taxon>Chloroflexia</taxon>
        <taxon>environmental samples</taxon>
    </lineage>
</organism>
<evidence type="ECO:0000256" key="2">
    <source>
        <dbReference type="ARBA" id="ARBA00022917"/>
    </source>
</evidence>
<evidence type="ECO:0000313" key="5">
    <source>
        <dbReference type="EMBL" id="CAA9389359.1"/>
    </source>
</evidence>
<dbReference type="InterPro" id="IPR036402">
    <property type="entry name" value="EF-Ts_dimer_sf"/>
</dbReference>
<comment type="subcellular location">
    <subcellularLocation>
        <location evidence="3">Cytoplasm</location>
    </subcellularLocation>
</comment>
<protein>
    <recommendedName>
        <fullName evidence="3">Elongation factor Ts</fullName>
        <shortName evidence="3">EF-Ts</shortName>
    </recommendedName>
</protein>
<dbReference type="PANTHER" id="PTHR11741:SF0">
    <property type="entry name" value="ELONGATION FACTOR TS, MITOCHONDRIAL"/>
    <property type="match status" value="1"/>
</dbReference>
<comment type="caution">
    <text evidence="3">Lacks conserved residue(s) required for the propagation of feature annotation.</text>
</comment>
<dbReference type="AlphaFoldDB" id="A0A6J4NQ34"/>
<evidence type="ECO:0000256" key="1">
    <source>
        <dbReference type="ARBA" id="ARBA00022768"/>
    </source>
</evidence>
<dbReference type="InterPro" id="IPR001816">
    <property type="entry name" value="Transl_elong_EFTs/EF1B"/>
</dbReference>
<keyword evidence="3" id="KW-0963">Cytoplasm</keyword>
<feature type="domain" description="Translation elongation factor EFTs/EF1B dimerisation" evidence="4">
    <location>
        <begin position="1"/>
        <end position="22"/>
    </location>
</feature>
<keyword evidence="2 3" id="KW-0648">Protein biosynthesis</keyword>
<dbReference type="GO" id="GO:0003746">
    <property type="term" value="F:translation elongation factor activity"/>
    <property type="evidence" value="ECO:0007669"/>
    <property type="project" value="UniProtKB-UniRule"/>
</dbReference>
<comment type="function">
    <text evidence="3">Associates with the EF-Tu.GDP complex and induces the exchange of GDP to GTP. It remains bound to the aminoacyl-tRNA.EF-Tu.GTP complex up to the GTP hydrolysis stage on the ribosome.</text>
</comment>